<feature type="compositionally biased region" description="Basic and acidic residues" evidence="1">
    <location>
        <begin position="111"/>
        <end position="123"/>
    </location>
</feature>
<evidence type="ECO:0000313" key="2">
    <source>
        <dbReference type="EMBL" id="CAK7264530.1"/>
    </source>
</evidence>
<protein>
    <submittedName>
        <fullName evidence="2">Uncharacterized protein</fullName>
    </submittedName>
</protein>
<keyword evidence="3" id="KW-1185">Reference proteome</keyword>
<comment type="caution">
    <text evidence="2">The sequence shown here is derived from an EMBL/GenBank/DDBJ whole genome shotgun (WGS) entry which is preliminary data.</text>
</comment>
<evidence type="ECO:0000313" key="3">
    <source>
        <dbReference type="Proteomes" id="UP001642501"/>
    </source>
</evidence>
<gene>
    <name evidence="2" type="ORF">SEPCBS57363_001119</name>
</gene>
<dbReference type="EMBL" id="CAWUOM010000011">
    <property type="protein sequence ID" value="CAK7264530.1"/>
    <property type="molecule type" value="Genomic_DNA"/>
</dbReference>
<feature type="region of interest" description="Disordered" evidence="1">
    <location>
        <begin position="17"/>
        <end position="52"/>
    </location>
</feature>
<sequence length="147" mass="16215">MARDALVTKAQSIWESREDLGSLKRKASPAQDATQPTKRLKDSDREASGLSKPKFSVVSALARIALALGPRRPRKNLPGVITAMRRVTMPAHVHRTTGRPRPTVRWSQPPRNREKAGRREHSQLDAAAPASETCHGNPLVVYTVAVR</sequence>
<accession>A0ABP0D8I4</accession>
<proteinExistence type="predicted"/>
<dbReference type="Proteomes" id="UP001642501">
    <property type="component" value="Unassembled WGS sequence"/>
</dbReference>
<organism evidence="2 3">
    <name type="scientific">Sporothrix epigloea</name>
    <dbReference type="NCBI Taxonomy" id="1892477"/>
    <lineage>
        <taxon>Eukaryota</taxon>
        <taxon>Fungi</taxon>
        <taxon>Dikarya</taxon>
        <taxon>Ascomycota</taxon>
        <taxon>Pezizomycotina</taxon>
        <taxon>Sordariomycetes</taxon>
        <taxon>Sordariomycetidae</taxon>
        <taxon>Ophiostomatales</taxon>
        <taxon>Ophiostomataceae</taxon>
        <taxon>Sporothrix</taxon>
    </lineage>
</organism>
<feature type="region of interest" description="Disordered" evidence="1">
    <location>
        <begin position="90"/>
        <end position="131"/>
    </location>
</feature>
<name>A0ABP0D8I4_9PEZI</name>
<evidence type="ECO:0000256" key="1">
    <source>
        <dbReference type="SAM" id="MobiDB-lite"/>
    </source>
</evidence>
<reference evidence="2 3" key="1">
    <citation type="submission" date="2024-01" db="EMBL/GenBank/DDBJ databases">
        <authorList>
            <person name="Allen C."/>
            <person name="Tagirdzhanova G."/>
        </authorList>
    </citation>
    <scope>NUCLEOTIDE SEQUENCE [LARGE SCALE GENOMIC DNA]</scope>
    <source>
        <strain evidence="2 3">CBS 573.63</strain>
    </source>
</reference>